<dbReference type="EMBL" id="RZHH01000002">
    <property type="protein sequence ID" value="RYJ12952.1"/>
    <property type="molecule type" value="Genomic_DNA"/>
</dbReference>
<organism evidence="6 7">
    <name type="scientific">Halogeometricum borinquense</name>
    <dbReference type="NCBI Taxonomy" id="60847"/>
    <lineage>
        <taxon>Archaea</taxon>
        <taxon>Methanobacteriati</taxon>
        <taxon>Methanobacteriota</taxon>
        <taxon>Stenosarchaea group</taxon>
        <taxon>Halobacteria</taxon>
        <taxon>Halobacteriales</taxon>
        <taxon>Haloferacaceae</taxon>
        <taxon>Halogeometricum</taxon>
    </lineage>
</organism>
<keyword evidence="2" id="KW-0804">Transcription</keyword>
<feature type="domain" description="HTH bat-type" evidence="4">
    <location>
        <begin position="174"/>
        <end position="222"/>
    </location>
</feature>
<evidence type="ECO:0000256" key="3">
    <source>
        <dbReference type="SAM" id="MobiDB-lite"/>
    </source>
</evidence>
<name>A0A482T8H2_9EURY</name>
<dbReference type="PANTHER" id="PTHR34236:SF1">
    <property type="entry name" value="DIMETHYL SULFOXIDE REDUCTASE TRANSCRIPTIONAL ACTIVATOR"/>
    <property type="match status" value="1"/>
</dbReference>
<dbReference type="Proteomes" id="UP000294028">
    <property type="component" value="Unassembled WGS sequence"/>
</dbReference>
<reference evidence="6 7" key="1">
    <citation type="submission" date="2018-12" db="EMBL/GenBank/DDBJ databases">
        <title>Genome analysis provides insights into bioremediation potentialities of Halogeometricum borinquense strain N11.</title>
        <authorList>
            <person name="Najjari A."/>
            <person name="Youssef N."/>
            <person name="Fhoula I."/>
            <person name="Ben Dhia O."/>
            <person name="Mahjoubi M."/>
            <person name="Ouzari H.I."/>
            <person name="Cherif A."/>
        </authorList>
    </citation>
    <scope>NUCLEOTIDE SEQUENCE [LARGE SCALE GENOMIC DNA]</scope>
    <source>
        <strain evidence="6 7">N11</strain>
    </source>
</reference>
<evidence type="ECO:0000256" key="2">
    <source>
        <dbReference type="ARBA" id="ARBA00023163"/>
    </source>
</evidence>
<keyword evidence="1" id="KW-0805">Transcription regulation</keyword>
<evidence type="ECO:0000313" key="6">
    <source>
        <dbReference type="EMBL" id="RYJ12952.1"/>
    </source>
</evidence>
<feature type="compositionally biased region" description="Basic and acidic residues" evidence="3">
    <location>
        <begin position="240"/>
        <end position="261"/>
    </location>
</feature>
<evidence type="ECO:0000256" key="1">
    <source>
        <dbReference type="ARBA" id="ARBA00023015"/>
    </source>
</evidence>
<dbReference type="PANTHER" id="PTHR34236">
    <property type="entry name" value="DIMETHYL SULFOXIDE REDUCTASE TRANSCRIPTIONAL ACTIVATOR"/>
    <property type="match status" value="1"/>
</dbReference>
<dbReference type="RefSeq" id="WP_129783447.1">
    <property type="nucleotide sequence ID" value="NZ_RZHH01000002.1"/>
</dbReference>
<dbReference type="Pfam" id="PF24279">
    <property type="entry name" value="HVO_2525_N"/>
    <property type="match status" value="1"/>
</dbReference>
<protein>
    <submittedName>
        <fullName evidence="6">Helix-turn-helix domain-containing protein</fullName>
    </submittedName>
</protein>
<dbReference type="Pfam" id="PF04967">
    <property type="entry name" value="HTH_10"/>
    <property type="match status" value="1"/>
</dbReference>
<feature type="region of interest" description="Disordered" evidence="3">
    <location>
        <begin position="234"/>
        <end position="268"/>
    </location>
</feature>
<evidence type="ECO:0000259" key="5">
    <source>
        <dbReference type="Pfam" id="PF24279"/>
    </source>
</evidence>
<sequence>MLSMTMDMVQYDCPYIAVTDDVDVSFHTMHWDFDPAREALETRILVTGASRGALTEGLSSLEEQPGMRGFDLLSRQGESAVIKSFIHETNAMRVIREHDGYITGPFQIRDGSELWNVGFDTSQDADEALSDLERENDYSVEARNSISLEDYLDVVQNIDVATDYLDTCRNLSRVEQETLSKAVKAGYFETPRDASLTTLAEEFEVSKTSVSKNLRRGEKKVLGSVVETLETIDETALTTGREKPHEHTQHEREQRQRENQKRVNLQQS</sequence>
<dbReference type="AlphaFoldDB" id="A0A482T8H2"/>
<gene>
    <name evidence="6" type="ORF">ELS19_02515</name>
</gene>
<evidence type="ECO:0000259" key="4">
    <source>
        <dbReference type="Pfam" id="PF04967"/>
    </source>
</evidence>
<accession>A0A482T8H2</accession>
<dbReference type="InterPro" id="IPR056486">
    <property type="entry name" value="HVO_2525_N"/>
</dbReference>
<comment type="caution">
    <text evidence="6">The sequence shown here is derived from an EMBL/GenBank/DDBJ whole genome shotgun (WGS) entry which is preliminary data.</text>
</comment>
<dbReference type="InterPro" id="IPR007050">
    <property type="entry name" value="HTH_bacterioopsin"/>
</dbReference>
<proteinExistence type="predicted"/>
<feature type="domain" description="HVO-2525 N-terminal" evidence="5">
    <location>
        <begin position="4"/>
        <end position="138"/>
    </location>
</feature>
<evidence type="ECO:0000313" key="7">
    <source>
        <dbReference type="Proteomes" id="UP000294028"/>
    </source>
</evidence>